<organism evidence="2 3">
    <name type="scientific">Drosophila lebanonensis</name>
    <name type="common">Fruit fly</name>
    <name type="synonym">Scaptodrosophila lebanonensis</name>
    <dbReference type="NCBI Taxonomy" id="7225"/>
    <lineage>
        <taxon>Eukaryota</taxon>
        <taxon>Metazoa</taxon>
        <taxon>Ecdysozoa</taxon>
        <taxon>Arthropoda</taxon>
        <taxon>Hexapoda</taxon>
        <taxon>Insecta</taxon>
        <taxon>Pterygota</taxon>
        <taxon>Neoptera</taxon>
        <taxon>Endopterygota</taxon>
        <taxon>Diptera</taxon>
        <taxon>Brachycera</taxon>
        <taxon>Muscomorpha</taxon>
        <taxon>Ephydroidea</taxon>
        <taxon>Drosophilidae</taxon>
        <taxon>Scaptodrosophila</taxon>
    </lineage>
</organism>
<feature type="signal peptide" evidence="1">
    <location>
        <begin position="1"/>
        <end position="18"/>
    </location>
</feature>
<keyword evidence="1" id="KW-0732">Signal</keyword>
<evidence type="ECO:0000313" key="2">
    <source>
        <dbReference type="Proteomes" id="UP000504634"/>
    </source>
</evidence>
<protein>
    <submittedName>
        <fullName evidence="3">Uncharacterized protein LOC115634231</fullName>
    </submittedName>
</protein>
<dbReference type="OrthoDB" id="7975395at2759"/>
<dbReference type="InterPro" id="IPR006601">
    <property type="entry name" value="Uncharacterised_DM11_DROME"/>
</dbReference>
<gene>
    <name evidence="3" type="primary">LOC115634231</name>
</gene>
<dbReference type="AlphaFoldDB" id="A0A6J2UJK7"/>
<dbReference type="SMART" id="SM00675">
    <property type="entry name" value="DM11"/>
    <property type="match status" value="1"/>
</dbReference>
<accession>A0A6J2UJK7</accession>
<keyword evidence="2" id="KW-1185">Reference proteome</keyword>
<evidence type="ECO:0000313" key="3">
    <source>
        <dbReference type="RefSeq" id="XP_030387683.1"/>
    </source>
</evidence>
<sequence length="197" mass="22422">MCVGTLLLLGIASINVLAADYEMILEDPEIFNDCSDAPPGALDVHGMFDLEHLTLTLDGDIVHVKGNVTTIWDVQPGDRVAASASLYHFERGAWEPTVFSMSHQNFCSVLFDEDQYWYKFWSQYVTNRNDVEKKCLNTPGTVLAHEPFDVKLILNNIRSTTMSGRYKMVVMFEAFDEKNLKRDNSICFEIRGELEKL</sequence>
<evidence type="ECO:0000256" key="1">
    <source>
        <dbReference type="SAM" id="SignalP"/>
    </source>
</evidence>
<reference evidence="3" key="1">
    <citation type="submission" date="2025-08" db="UniProtKB">
        <authorList>
            <consortium name="RefSeq"/>
        </authorList>
    </citation>
    <scope>IDENTIFICATION</scope>
    <source>
        <strain evidence="3">11010-0011.00</strain>
        <tissue evidence="3">Whole body</tissue>
    </source>
</reference>
<name>A0A6J2UJK7_DROLE</name>
<dbReference type="RefSeq" id="XP_030387683.1">
    <property type="nucleotide sequence ID" value="XM_030531823.1"/>
</dbReference>
<feature type="chain" id="PRO_5026957623" evidence="1">
    <location>
        <begin position="19"/>
        <end position="197"/>
    </location>
</feature>
<dbReference type="Proteomes" id="UP000504634">
    <property type="component" value="Unplaced"/>
</dbReference>
<proteinExistence type="predicted"/>
<dbReference type="GeneID" id="115634231"/>